<dbReference type="Pfam" id="PF26366">
    <property type="entry name" value="DUF8094"/>
    <property type="match status" value="1"/>
</dbReference>
<dbReference type="InterPro" id="IPR058407">
    <property type="entry name" value="DUF8094"/>
</dbReference>
<evidence type="ECO:0000256" key="2">
    <source>
        <dbReference type="SAM" id="Phobius"/>
    </source>
</evidence>
<dbReference type="RefSeq" id="WP_191281675.1">
    <property type="nucleotide sequence ID" value="NZ_BNAI01000001.1"/>
</dbReference>
<feature type="transmembrane region" description="Helical" evidence="2">
    <location>
        <begin position="274"/>
        <end position="295"/>
    </location>
</feature>
<dbReference type="AlphaFoldDB" id="A0A8J3GNA3"/>
<feature type="region of interest" description="Disordered" evidence="1">
    <location>
        <begin position="228"/>
        <end position="270"/>
    </location>
</feature>
<sequence length="605" mass="62106">MRFVVAIVALVLAAAAIGLGVAQRTVFAGPASISSSVVTGDAPLTVIDAATLNANAGTQSIEIAATGDIVLAYGRTADVMAWVGDAAYNQIGWDAETQELTTEVVSGSEPAAEVPSLVGSDLWLREFTGTDLLTRKINAPEGISVIIGVDPTPADGTDVTTEAPVEAPEGEEADGSAAAEEPSPPLDLSITWPLDNSAPASGPLIIGGIVLLLGGLGAFLWALVHTRGSRGPRRSTPKLPKRPKPPQLKPEKRRGGKPTPELEPARAGSGRRRAFVAAGAITAGMLLLSGCTVAEQPAPGASETPEFAMSPVAVTPGQFDSILVDVVGAVADADEAADATLAAERLTGPALALRTANYAIRTADATVAPLAAIPSESVEVILPEQTDTWPRRVFAVTRDSGVQAVGIMLTQESPRENYKASYIVTLIASVPDVAPPELGAPALPPTNGFGLLAPDELAAAYGDVLINGDESEFADLFEAEGDSLREQIGAEYKAKQRAELPTSATIDFTNGPGEDPPVAFGTNDSGQIVAVILEDVETVKPVEAGAAINTKGQVKALSGKSQSTRGIVATYGVQLLFYVPPASATDQKIVVLGYAQGLVAAAEVG</sequence>
<protein>
    <recommendedName>
        <fullName evidence="3">DUF8094 domain-containing protein</fullName>
    </recommendedName>
</protein>
<accession>A0A8J3GNA3</accession>
<evidence type="ECO:0000256" key="1">
    <source>
        <dbReference type="SAM" id="MobiDB-lite"/>
    </source>
</evidence>
<reference evidence="4" key="2">
    <citation type="submission" date="2020-09" db="EMBL/GenBank/DDBJ databases">
        <authorList>
            <person name="Sun Q."/>
            <person name="Zhou Y."/>
        </authorList>
    </citation>
    <scope>NUCLEOTIDE SEQUENCE</scope>
    <source>
        <strain evidence="4">CGMCC 1.16548</strain>
    </source>
</reference>
<keyword evidence="2" id="KW-0812">Transmembrane</keyword>
<feature type="transmembrane region" description="Helical" evidence="2">
    <location>
        <begin position="204"/>
        <end position="224"/>
    </location>
</feature>
<dbReference type="Proteomes" id="UP000617531">
    <property type="component" value="Unassembled WGS sequence"/>
</dbReference>
<keyword evidence="2" id="KW-0472">Membrane</keyword>
<gene>
    <name evidence="4" type="ORF">GCM10011600_03730</name>
</gene>
<feature type="compositionally biased region" description="Basic residues" evidence="1">
    <location>
        <begin position="228"/>
        <end position="244"/>
    </location>
</feature>
<feature type="region of interest" description="Disordered" evidence="1">
    <location>
        <begin position="148"/>
        <end position="191"/>
    </location>
</feature>
<dbReference type="EMBL" id="BNAI01000001">
    <property type="protein sequence ID" value="GHF06379.1"/>
    <property type="molecule type" value="Genomic_DNA"/>
</dbReference>
<comment type="caution">
    <text evidence="4">The sequence shown here is derived from an EMBL/GenBank/DDBJ whole genome shotgun (WGS) entry which is preliminary data.</text>
</comment>
<name>A0A8J3GNA3_9MICO</name>
<evidence type="ECO:0000313" key="5">
    <source>
        <dbReference type="Proteomes" id="UP000617531"/>
    </source>
</evidence>
<feature type="domain" description="DUF8094" evidence="3">
    <location>
        <begin position="313"/>
        <end position="602"/>
    </location>
</feature>
<keyword evidence="5" id="KW-1185">Reference proteome</keyword>
<keyword evidence="2" id="KW-1133">Transmembrane helix</keyword>
<evidence type="ECO:0000259" key="3">
    <source>
        <dbReference type="Pfam" id="PF26366"/>
    </source>
</evidence>
<reference evidence="4" key="1">
    <citation type="journal article" date="2014" name="Int. J. Syst. Evol. Microbiol.">
        <title>Complete genome sequence of Corynebacterium casei LMG S-19264T (=DSM 44701T), isolated from a smear-ripened cheese.</title>
        <authorList>
            <consortium name="US DOE Joint Genome Institute (JGI-PGF)"/>
            <person name="Walter F."/>
            <person name="Albersmeier A."/>
            <person name="Kalinowski J."/>
            <person name="Ruckert C."/>
        </authorList>
    </citation>
    <scope>NUCLEOTIDE SEQUENCE</scope>
    <source>
        <strain evidence="4">CGMCC 1.16548</strain>
    </source>
</reference>
<proteinExistence type="predicted"/>
<organism evidence="4 5">
    <name type="scientific">Pseudolysinimonas yzui</name>
    <dbReference type="NCBI Taxonomy" id="2708254"/>
    <lineage>
        <taxon>Bacteria</taxon>
        <taxon>Bacillati</taxon>
        <taxon>Actinomycetota</taxon>
        <taxon>Actinomycetes</taxon>
        <taxon>Micrococcales</taxon>
        <taxon>Microbacteriaceae</taxon>
        <taxon>Pseudolysinimonas</taxon>
    </lineage>
</organism>
<evidence type="ECO:0000313" key="4">
    <source>
        <dbReference type="EMBL" id="GHF06379.1"/>
    </source>
</evidence>